<dbReference type="EMBL" id="KV921984">
    <property type="protein sequence ID" value="ORE04008.1"/>
    <property type="molecule type" value="Genomic_DNA"/>
</dbReference>
<gene>
    <name evidence="1" type="ORF">BCV72DRAFT_313976</name>
</gene>
<reference evidence="1" key="1">
    <citation type="journal article" date="2016" name="Proc. Natl. Acad. Sci. U.S.A.">
        <title>Lipid metabolic changes in an early divergent fungus govern the establishment of a mutualistic symbiosis with endobacteria.</title>
        <authorList>
            <person name="Lastovetsky O.A."/>
            <person name="Gaspar M.L."/>
            <person name="Mondo S.J."/>
            <person name="LaButti K.M."/>
            <person name="Sandor L."/>
            <person name="Grigoriev I.V."/>
            <person name="Henry S.A."/>
            <person name="Pawlowska T.E."/>
        </authorList>
    </citation>
    <scope>NUCLEOTIDE SEQUENCE [LARGE SCALE GENOMIC DNA]</scope>
    <source>
        <strain evidence="1">ATCC 52814</strain>
    </source>
</reference>
<proteinExistence type="predicted"/>
<name>A0A1X0QWA5_RHIZD</name>
<evidence type="ECO:0000313" key="1">
    <source>
        <dbReference type="EMBL" id="ORE04008.1"/>
    </source>
</evidence>
<accession>A0A1X0QWA5</accession>
<sequence>MAPKGYHNCNQCLNSLKLIKFYGMIQTDGVGVSVIKQNKETAKGGTRDTSGRSSAKKDKEFTYIHRVPLVNLLHCMHENCKAENDGNLYCYTSNQRTKETKSRKFRKLQQDTKPELVKQWETHLFKYPASTVDKAQTISFYNQKQPNSRLSKMLREKFAKNYILVIGDWVANNVKFREPIRGKGMRRMPTKAPTAECHGLLWCTNQKCLKPYRLWNRDLAAVLNFRDIMHSHRQGLGRPSRFAR</sequence>
<organism evidence="1">
    <name type="scientific">Rhizopus microsporus var. microsporus</name>
    <dbReference type="NCBI Taxonomy" id="86635"/>
    <lineage>
        <taxon>Eukaryota</taxon>
        <taxon>Fungi</taxon>
        <taxon>Fungi incertae sedis</taxon>
        <taxon>Mucoromycota</taxon>
        <taxon>Mucoromycotina</taxon>
        <taxon>Mucoromycetes</taxon>
        <taxon>Mucorales</taxon>
        <taxon>Mucorineae</taxon>
        <taxon>Rhizopodaceae</taxon>
        <taxon>Rhizopus</taxon>
    </lineage>
</organism>
<dbReference type="Proteomes" id="UP000242414">
    <property type="component" value="Unassembled WGS sequence"/>
</dbReference>
<protein>
    <submittedName>
        <fullName evidence="1">Uncharacterized protein</fullName>
    </submittedName>
</protein>
<dbReference type="AlphaFoldDB" id="A0A1X0QWA5"/>
<dbReference type="VEuPathDB" id="FungiDB:BCV72DRAFT_313976"/>